<evidence type="ECO:0000313" key="1">
    <source>
        <dbReference type="EMBL" id="BCI68133.1"/>
    </source>
</evidence>
<organism evidence="1 2">
    <name type="scientific">Acetobacter aceti</name>
    <dbReference type="NCBI Taxonomy" id="435"/>
    <lineage>
        <taxon>Bacteria</taxon>
        <taxon>Pseudomonadati</taxon>
        <taxon>Pseudomonadota</taxon>
        <taxon>Alphaproteobacteria</taxon>
        <taxon>Acetobacterales</taxon>
        <taxon>Acetobacteraceae</taxon>
        <taxon>Acetobacter</taxon>
        <taxon>Acetobacter subgen. Acetobacter</taxon>
    </lineage>
</organism>
<name>A0A6S6PLB5_ACEAC</name>
<reference evidence="1 2" key="1">
    <citation type="submission" date="2020-07" db="EMBL/GenBank/DDBJ databases">
        <title>Complete Genome Sequence of an acetic acid bacterium, Acetobacter aceti JCM20276.</title>
        <authorList>
            <person name="Hirose Y."/>
            <person name="Mihara H."/>
        </authorList>
    </citation>
    <scope>NUCLEOTIDE SEQUENCE [LARGE SCALE GENOMIC DNA]</scope>
    <source>
        <strain evidence="1 2">JCM20276</strain>
    </source>
</reference>
<dbReference type="EMBL" id="AP023326">
    <property type="protein sequence ID" value="BCI68133.1"/>
    <property type="molecule type" value="Genomic_DNA"/>
</dbReference>
<dbReference type="RefSeq" id="WP_180952795.1">
    <property type="nucleotide sequence ID" value="NZ_AP023326.1"/>
</dbReference>
<proteinExistence type="predicted"/>
<dbReference type="Proteomes" id="UP000515220">
    <property type="component" value="Chromosome"/>
</dbReference>
<protein>
    <submittedName>
        <fullName evidence="1">Uncharacterized protein</fullName>
    </submittedName>
</protein>
<accession>A0A6S6PLB5</accession>
<evidence type="ECO:0000313" key="2">
    <source>
        <dbReference type="Proteomes" id="UP000515220"/>
    </source>
</evidence>
<gene>
    <name evidence="1" type="ORF">AAJCM20276_27570</name>
</gene>
<sequence>MREPTPEMIEAAIRGAWDHTVQFDSGISWEEWREISPDAAGEFSKGIEAGLKAALAAMKEDGQ</sequence>
<dbReference type="AlphaFoldDB" id="A0A6S6PLB5"/>